<name>A0A0B2VH15_TOXCA</name>
<evidence type="ECO:0000256" key="1">
    <source>
        <dbReference type="SAM" id="Phobius"/>
    </source>
</evidence>
<dbReference type="Proteomes" id="UP000031036">
    <property type="component" value="Unassembled WGS sequence"/>
</dbReference>
<protein>
    <submittedName>
        <fullName evidence="2">Uncharacterized protein</fullName>
    </submittedName>
</protein>
<accession>A0A0B2VH15</accession>
<sequence>MVTFAQIIIMLHKNEGSIRKVTFGENRFRTLESSHMGTRNTYVNSVHFTYVIRWPSTRCREATVSGSVVPLALNSFDLRSACDSKRQFQFTTIMRDEITRRPHNEQTSFFSFVLNFFTSVISPFFYSLSNSNADCSS</sequence>
<dbReference type="EMBL" id="JPKZ01001678">
    <property type="protein sequence ID" value="KHN80757.1"/>
    <property type="molecule type" value="Genomic_DNA"/>
</dbReference>
<organism evidence="2 3">
    <name type="scientific">Toxocara canis</name>
    <name type="common">Canine roundworm</name>
    <dbReference type="NCBI Taxonomy" id="6265"/>
    <lineage>
        <taxon>Eukaryota</taxon>
        <taxon>Metazoa</taxon>
        <taxon>Ecdysozoa</taxon>
        <taxon>Nematoda</taxon>
        <taxon>Chromadorea</taxon>
        <taxon>Rhabditida</taxon>
        <taxon>Spirurina</taxon>
        <taxon>Ascaridomorpha</taxon>
        <taxon>Ascaridoidea</taxon>
        <taxon>Toxocaridae</taxon>
        <taxon>Toxocara</taxon>
    </lineage>
</organism>
<keyword evidence="1" id="KW-1133">Transmembrane helix</keyword>
<gene>
    <name evidence="2" type="ORF">Tcan_09827</name>
</gene>
<keyword evidence="3" id="KW-1185">Reference proteome</keyword>
<comment type="caution">
    <text evidence="2">The sequence shown here is derived from an EMBL/GenBank/DDBJ whole genome shotgun (WGS) entry which is preliminary data.</text>
</comment>
<keyword evidence="1" id="KW-0812">Transmembrane</keyword>
<proteinExistence type="predicted"/>
<reference evidence="2 3" key="1">
    <citation type="submission" date="2014-11" db="EMBL/GenBank/DDBJ databases">
        <title>Genetic blueprint of the zoonotic pathogen Toxocara canis.</title>
        <authorList>
            <person name="Zhu X.-Q."/>
            <person name="Korhonen P.K."/>
            <person name="Cai H."/>
            <person name="Young N.D."/>
            <person name="Nejsum P."/>
            <person name="von Samson-Himmelstjerna G."/>
            <person name="Boag P.R."/>
            <person name="Tan P."/>
            <person name="Li Q."/>
            <person name="Min J."/>
            <person name="Yang Y."/>
            <person name="Wang X."/>
            <person name="Fang X."/>
            <person name="Hall R.S."/>
            <person name="Hofmann A."/>
            <person name="Sternberg P.W."/>
            <person name="Jex A.R."/>
            <person name="Gasser R.B."/>
        </authorList>
    </citation>
    <scope>NUCLEOTIDE SEQUENCE [LARGE SCALE GENOMIC DNA]</scope>
    <source>
        <strain evidence="2">PN_DK_2014</strain>
    </source>
</reference>
<evidence type="ECO:0000313" key="3">
    <source>
        <dbReference type="Proteomes" id="UP000031036"/>
    </source>
</evidence>
<evidence type="ECO:0000313" key="2">
    <source>
        <dbReference type="EMBL" id="KHN80757.1"/>
    </source>
</evidence>
<feature type="transmembrane region" description="Helical" evidence="1">
    <location>
        <begin position="109"/>
        <end position="128"/>
    </location>
</feature>
<keyword evidence="1" id="KW-0472">Membrane</keyword>
<dbReference type="AlphaFoldDB" id="A0A0B2VH15"/>